<dbReference type="AlphaFoldDB" id="A0A0D0E103"/>
<feature type="compositionally biased region" description="Low complexity" evidence="2">
    <location>
        <begin position="78"/>
        <end position="89"/>
    </location>
</feature>
<dbReference type="Pfam" id="PF00538">
    <property type="entry name" value="Linker_histone"/>
    <property type="match status" value="1"/>
</dbReference>
<evidence type="ECO:0000313" key="4">
    <source>
        <dbReference type="EMBL" id="KIK93734.1"/>
    </source>
</evidence>
<feature type="compositionally biased region" description="Low complexity" evidence="2">
    <location>
        <begin position="206"/>
        <end position="215"/>
    </location>
</feature>
<sequence length="560" mass="59857">MQSVPATFLPGHGQNGYQPLSEAEIYAIKKQYLALLPPPQIIDICLTFEAHVPLHVKGSVWPYDIRAAITSIQAQKAQASQADATSQSDLPTKPSGPEAEDSEKPTELQAGTSQQPTSAPSPAGPSTPATTSLSVSQPSTSPSHVPPATSVPQYPHQPYFHPAYPHAPYYAPPHSGFSYPHAYSYPQPPPPYPTNPTNRPSLFPNAPLAHPLHPATEQHPPPPPVNNIDDLPSYEEMIVEALIDSGDPEGCAPKNLFSWMAMHYPLQTNFRPSASQALQKAYKRGRLEKGSNGKYRLNESWEGGNTSRRTTRRPQTLAQTALTGPQPSSSSPFTLAPLLPHGGVGLQPRPPPPAQPPGYVGFPFGYPYHGASRPSQTPASVDASTGVSRKPAIDNTDHETGEGSDAWEAAQNILKAINFGQMFQISTDDDKAGDPSTIDNSSDRQTTVSVNGPEKQAPGISGEHNHVESARLCLGAAEQQVELNGEQRAALQAQFALLAAQLAELADVSEDEVPQKADTVPDAGGPLGSGRGQGSGHGNDDEDDEDMDRVKDPTFMVLMK</sequence>
<dbReference type="EMBL" id="KN825161">
    <property type="protein sequence ID" value="KIK93734.1"/>
    <property type="molecule type" value="Genomic_DNA"/>
</dbReference>
<evidence type="ECO:0000259" key="3">
    <source>
        <dbReference type="PROSITE" id="PS51504"/>
    </source>
</evidence>
<dbReference type="Gene3D" id="1.10.10.10">
    <property type="entry name" value="Winged helix-like DNA-binding domain superfamily/Winged helix DNA-binding domain"/>
    <property type="match status" value="1"/>
</dbReference>
<dbReference type="InterPro" id="IPR036390">
    <property type="entry name" value="WH_DNA-bd_sf"/>
</dbReference>
<feature type="compositionally biased region" description="Basic and acidic residues" evidence="2">
    <location>
        <begin position="287"/>
        <end position="299"/>
    </location>
</feature>
<feature type="region of interest" description="Disordered" evidence="2">
    <location>
        <begin position="287"/>
        <end position="354"/>
    </location>
</feature>
<reference evidence="5" key="2">
    <citation type="submission" date="2015-01" db="EMBL/GenBank/DDBJ databases">
        <title>Evolutionary Origins and Diversification of the Mycorrhizal Mutualists.</title>
        <authorList>
            <consortium name="DOE Joint Genome Institute"/>
            <consortium name="Mycorrhizal Genomics Consortium"/>
            <person name="Kohler A."/>
            <person name="Kuo A."/>
            <person name="Nagy L.G."/>
            <person name="Floudas D."/>
            <person name="Copeland A."/>
            <person name="Barry K.W."/>
            <person name="Cichocki N."/>
            <person name="Veneault-Fourrey C."/>
            <person name="LaButti K."/>
            <person name="Lindquist E.A."/>
            <person name="Lipzen A."/>
            <person name="Lundell T."/>
            <person name="Morin E."/>
            <person name="Murat C."/>
            <person name="Riley R."/>
            <person name="Ohm R."/>
            <person name="Sun H."/>
            <person name="Tunlid A."/>
            <person name="Henrissat B."/>
            <person name="Grigoriev I.V."/>
            <person name="Hibbett D.S."/>
            <person name="Martin F."/>
        </authorList>
    </citation>
    <scope>NUCLEOTIDE SEQUENCE [LARGE SCALE GENOMIC DNA]</scope>
    <source>
        <strain evidence="5">Ve08.2h10</strain>
    </source>
</reference>
<dbReference type="GO" id="GO:0000786">
    <property type="term" value="C:nucleosome"/>
    <property type="evidence" value="ECO:0007669"/>
    <property type="project" value="InterPro"/>
</dbReference>
<dbReference type="GO" id="GO:0003677">
    <property type="term" value="F:DNA binding"/>
    <property type="evidence" value="ECO:0007669"/>
    <property type="project" value="InterPro"/>
</dbReference>
<dbReference type="STRING" id="930991.A0A0D0E103"/>
<feature type="compositionally biased region" description="Low complexity" evidence="2">
    <location>
        <begin position="111"/>
        <end position="154"/>
    </location>
</feature>
<evidence type="ECO:0000256" key="2">
    <source>
        <dbReference type="SAM" id="MobiDB-lite"/>
    </source>
</evidence>
<accession>A0A0D0E103</accession>
<name>A0A0D0E103_9AGAM</name>
<proteinExistence type="predicted"/>
<dbReference type="InterPro" id="IPR036388">
    <property type="entry name" value="WH-like_DNA-bd_sf"/>
</dbReference>
<feature type="region of interest" description="Disordered" evidence="2">
    <location>
        <begin position="78"/>
        <end position="154"/>
    </location>
</feature>
<keyword evidence="5" id="KW-1185">Reference proteome</keyword>
<feature type="compositionally biased region" description="Gly residues" evidence="2">
    <location>
        <begin position="525"/>
        <end position="537"/>
    </location>
</feature>
<dbReference type="OrthoDB" id="5863171at2759"/>
<feature type="region of interest" description="Disordered" evidence="2">
    <location>
        <begin position="426"/>
        <end position="462"/>
    </location>
</feature>
<evidence type="ECO:0000313" key="5">
    <source>
        <dbReference type="Proteomes" id="UP000054538"/>
    </source>
</evidence>
<feature type="compositionally biased region" description="Polar residues" evidence="2">
    <location>
        <begin position="303"/>
        <end position="333"/>
    </location>
</feature>
<dbReference type="GO" id="GO:0006334">
    <property type="term" value="P:nucleosome assembly"/>
    <property type="evidence" value="ECO:0007669"/>
    <property type="project" value="InterPro"/>
</dbReference>
<gene>
    <name evidence="4" type="ORF">PAXRUDRAFT_144432</name>
</gene>
<feature type="compositionally biased region" description="Basic and acidic residues" evidence="2">
    <location>
        <begin position="391"/>
        <end position="401"/>
    </location>
</feature>
<feature type="domain" description="H15" evidence="3">
    <location>
        <begin position="230"/>
        <end position="299"/>
    </location>
</feature>
<organism evidence="4 5">
    <name type="scientific">Paxillus rubicundulus Ve08.2h10</name>
    <dbReference type="NCBI Taxonomy" id="930991"/>
    <lineage>
        <taxon>Eukaryota</taxon>
        <taxon>Fungi</taxon>
        <taxon>Dikarya</taxon>
        <taxon>Basidiomycota</taxon>
        <taxon>Agaricomycotina</taxon>
        <taxon>Agaricomycetes</taxon>
        <taxon>Agaricomycetidae</taxon>
        <taxon>Boletales</taxon>
        <taxon>Paxilineae</taxon>
        <taxon>Paxillaceae</taxon>
        <taxon>Paxillus</taxon>
    </lineage>
</organism>
<feature type="region of interest" description="Disordered" evidence="2">
    <location>
        <begin position="188"/>
        <end position="226"/>
    </location>
</feature>
<dbReference type="Proteomes" id="UP000054538">
    <property type="component" value="Unassembled WGS sequence"/>
</dbReference>
<dbReference type="HOGENOM" id="CLU_019418_0_0_1"/>
<feature type="region of interest" description="Disordered" evidence="2">
    <location>
        <begin position="507"/>
        <end position="560"/>
    </location>
</feature>
<dbReference type="PROSITE" id="PS51504">
    <property type="entry name" value="H15"/>
    <property type="match status" value="1"/>
</dbReference>
<dbReference type="InterPro" id="IPR005818">
    <property type="entry name" value="Histone_H1/H5_H15"/>
</dbReference>
<reference evidence="4 5" key="1">
    <citation type="submission" date="2014-04" db="EMBL/GenBank/DDBJ databases">
        <authorList>
            <consortium name="DOE Joint Genome Institute"/>
            <person name="Kuo A."/>
            <person name="Kohler A."/>
            <person name="Jargeat P."/>
            <person name="Nagy L.G."/>
            <person name="Floudas D."/>
            <person name="Copeland A."/>
            <person name="Barry K.W."/>
            <person name="Cichocki N."/>
            <person name="Veneault-Fourrey C."/>
            <person name="LaButti K."/>
            <person name="Lindquist E.A."/>
            <person name="Lipzen A."/>
            <person name="Lundell T."/>
            <person name="Morin E."/>
            <person name="Murat C."/>
            <person name="Sun H."/>
            <person name="Tunlid A."/>
            <person name="Henrissat B."/>
            <person name="Grigoriev I.V."/>
            <person name="Hibbett D.S."/>
            <person name="Martin F."/>
            <person name="Nordberg H.P."/>
            <person name="Cantor M.N."/>
            <person name="Hua S.X."/>
        </authorList>
    </citation>
    <scope>NUCLEOTIDE SEQUENCE [LARGE SCALE GENOMIC DNA]</scope>
    <source>
        <strain evidence="4 5">Ve08.2h10</strain>
    </source>
</reference>
<feature type="compositionally biased region" description="Polar residues" evidence="2">
    <location>
        <begin position="373"/>
        <end position="387"/>
    </location>
</feature>
<dbReference type="InParanoid" id="A0A0D0E103"/>
<feature type="compositionally biased region" description="Polar residues" evidence="2">
    <location>
        <begin position="437"/>
        <end position="450"/>
    </location>
</feature>
<evidence type="ECO:0000256" key="1">
    <source>
        <dbReference type="ARBA" id="ARBA00020833"/>
    </source>
</evidence>
<feature type="region of interest" description="Disordered" evidence="2">
    <location>
        <begin position="370"/>
        <end position="403"/>
    </location>
</feature>
<dbReference type="SUPFAM" id="SSF46785">
    <property type="entry name" value="Winged helix' DNA-binding domain"/>
    <property type="match status" value="1"/>
</dbReference>
<protein>
    <recommendedName>
        <fullName evidence="1">Histone H1</fullName>
    </recommendedName>
</protein>